<dbReference type="AlphaFoldDB" id="A0A8S1KH88"/>
<accession>A0A8S1KH88</accession>
<evidence type="ECO:0000313" key="2">
    <source>
        <dbReference type="Proteomes" id="UP000688137"/>
    </source>
</evidence>
<dbReference type="Proteomes" id="UP000688137">
    <property type="component" value="Unassembled WGS sequence"/>
</dbReference>
<comment type="caution">
    <text evidence="1">The sequence shown here is derived from an EMBL/GenBank/DDBJ whole genome shotgun (WGS) entry which is preliminary data.</text>
</comment>
<name>A0A8S1KH88_PARPR</name>
<evidence type="ECO:0000313" key="1">
    <source>
        <dbReference type="EMBL" id="CAD8050224.1"/>
    </source>
</evidence>
<gene>
    <name evidence="1" type="ORF">PPRIM_AZ9-3.1.T0140383</name>
</gene>
<dbReference type="EMBL" id="CAJJDM010000011">
    <property type="protein sequence ID" value="CAD8050224.1"/>
    <property type="molecule type" value="Genomic_DNA"/>
</dbReference>
<proteinExistence type="predicted"/>
<sequence length="110" mass="13119">MANQIQFIDHSKYLCKIYIVINIYVISFQQVINFREILLCSTLSERAVKIEFQQYSCPHLQSILKLKQLIQTGCKIDVNTKGIIQIYQVEFKIRYRNHNKLRCYVANLQF</sequence>
<reference evidence="1" key="1">
    <citation type="submission" date="2021-01" db="EMBL/GenBank/DDBJ databases">
        <authorList>
            <consortium name="Genoscope - CEA"/>
            <person name="William W."/>
        </authorList>
    </citation>
    <scope>NUCLEOTIDE SEQUENCE</scope>
</reference>
<protein>
    <submittedName>
        <fullName evidence="1">Uncharacterized protein</fullName>
    </submittedName>
</protein>
<keyword evidence="2" id="KW-1185">Reference proteome</keyword>
<organism evidence="1 2">
    <name type="scientific">Paramecium primaurelia</name>
    <dbReference type="NCBI Taxonomy" id="5886"/>
    <lineage>
        <taxon>Eukaryota</taxon>
        <taxon>Sar</taxon>
        <taxon>Alveolata</taxon>
        <taxon>Ciliophora</taxon>
        <taxon>Intramacronucleata</taxon>
        <taxon>Oligohymenophorea</taxon>
        <taxon>Peniculida</taxon>
        <taxon>Parameciidae</taxon>
        <taxon>Paramecium</taxon>
    </lineage>
</organism>